<dbReference type="PIRSF" id="PIRSF001348">
    <property type="entry name" value="PEP_carboxykinase_GTP"/>
    <property type="match status" value="1"/>
</dbReference>
<comment type="similarity">
    <text evidence="2">Belongs to the phosphoenolpyruvate carboxykinase [GTP] family.</text>
</comment>
<evidence type="ECO:0000256" key="1">
    <source>
        <dbReference type="ARBA" id="ARBA00001936"/>
    </source>
</evidence>
<dbReference type="GO" id="GO:0006107">
    <property type="term" value="P:oxaloacetate metabolic process"/>
    <property type="evidence" value="ECO:0007669"/>
    <property type="project" value="TreeGrafter"/>
</dbReference>
<dbReference type="PANTHER" id="PTHR11561">
    <property type="entry name" value="PHOSPHOENOLPYRUVATE CARBOXYKINASE"/>
    <property type="match status" value="1"/>
</dbReference>
<feature type="region of interest" description="Disordered" evidence="10">
    <location>
        <begin position="125"/>
        <end position="152"/>
    </location>
</feature>
<keyword evidence="14" id="KW-1185">Reference proteome</keyword>
<evidence type="ECO:0000256" key="3">
    <source>
        <dbReference type="ARBA" id="ARBA00012306"/>
    </source>
</evidence>
<feature type="compositionally biased region" description="Low complexity" evidence="10">
    <location>
        <begin position="142"/>
        <end position="152"/>
    </location>
</feature>
<dbReference type="Pfam" id="PF17297">
    <property type="entry name" value="PEPCK_N"/>
    <property type="match status" value="1"/>
</dbReference>
<feature type="domain" description="Phosphoenolpyruvate carboxykinase GTP-utilising N-terminal" evidence="12">
    <location>
        <begin position="61"/>
        <end position="294"/>
    </location>
</feature>
<feature type="domain" description="Phosphoenolpyruvate carboxykinase C-terminal P-loop" evidence="11">
    <location>
        <begin position="396"/>
        <end position="623"/>
    </location>
</feature>
<gene>
    <name evidence="13" type="ORF">CRE_05696</name>
</gene>
<dbReference type="InterPro" id="IPR008209">
    <property type="entry name" value="PEP_carboxykinase_GTP"/>
</dbReference>
<keyword evidence="6" id="KW-0210">Decarboxylase</keyword>
<evidence type="ECO:0000259" key="11">
    <source>
        <dbReference type="Pfam" id="PF00821"/>
    </source>
</evidence>
<dbReference type="PANTHER" id="PTHR11561:SF2">
    <property type="entry name" value="PHOSPHOENOLPYRUVATE CARBOXYKINASE (GTP)"/>
    <property type="match status" value="1"/>
</dbReference>
<dbReference type="AlphaFoldDB" id="E3LZK8"/>
<dbReference type="SUPFAM" id="SSF53795">
    <property type="entry name" value="PEP carboxykinase-like"/>
    <property type="match status" value="1"/>
</dbReference>
<dbReference type="Gene3D" id="3.40.449.10">
    <property type="entry name" value="Phosphoenolpyruvate Carboxykinase, domain 1"/>
    <property type="match status" value="1"/>
</dbReference>
<dbReference type="EMBL" id="DS268420">
    <property type="protein sequence ID" value="EFO87790.1"/>
    <property type="molecule type" value="Genomic_DNA"/>
</dbReference>
<dbReference type="eggNOG" id="KOG3749">
    <property type="taxonomic scope" value="Eukaryota"/>
</dbReference>
<dbReference type="GO" id="GO:0005829">
    <property type="term" value="C:cytosol"/>
    <property type="evidence" value="ECO:0007669"/>
    <property type="project" value="TreeGrafter"/>
</dbReference>
<dbReference type="InterPro" id="IPR013035">
    <property type="entry name" value="PEP_carboxykinase_C"/>
</dbReference>
<proteinExistence type="inferred from homology"/>
<dbReference type="GO" id="GO:0006094">
    <property type="term" value="P:gluconeogenesis"/>
    <property type="evidence" value="ECO:0007669"/>
    <property type="project" value="InterPro"/>
</dbReference>
<dbReference type="InterPro" id="IPR035078">
    <property type="entry name" value="PEP_carboxykinase_GTP_N"/>
</dbReference>
<dbReference type="GO" id="GO:0071333">
    <property type="term" value="P:cellular response to glucose stimulus"/>
    <property type="evidence" value="ECO:0007669"/>
    <property type="project" value="TreeGrafter"/>
</dbReference>
<evidence type="ECO:0000313" key="14">
    <source>
        <dbReference type="Proteomes" id="UP000008281"/>
    </source>
</evidence>
<evidence type="ECO:0000256" key="10">
    <source>
        <dbReference type="SAM" id="MobiDB-lite"/>
    </source>
</evidence>
<evidence type="ECO:0000256" key="9">
    <source>
        <dbReference type="ARBA" id="ARBA00023239"/>
    </source>
</evidence>
<sequence length="628" mass="70615">MMKETDCPTCKFPSIQTRDRLNEVCQFIVPRQSNTMIVPNYGQVPVLKGDLSWLSPEVSIFLNECVQLMTPSAIRICNGSVFEAQELRDAIANEFGSEELKTLDRLHMKISDVGFDDVHVVTKDRMDADPGNPVNPSPGALSNSSSGENSENVRLSSHYMTTKLFDFSKEKRFNGCMNGRTMYLVPFSMGWIGSRHAVVGVQITDDPVLVLNLRTTFRVLSSVWDCIAATTNFLRSVHSIGMPRPIIRRIVTPPPTETPIGSFIVLKHDDQQIWSHGYTFGRTPRFGKTFSIHAASWLGTKKGWLAENASILAITNSKNETINVCYSGLMSVTSLQLPAGQSAGWKVEVLSEKTVWIHWHNGKMYALCPENDEMDDMGSPKNLSNLLTGATSDYQIQSFNPQKTKWSTDVGVPISAYIFANRRHDQYPLILEANSWEEGVCLAAGMRVICIRCQKRFHEFFVFPDTTDSNKRYNLIECPMLRADPINFSFAKYVNHWLEMGIGVKSPSDSSDTYEAPLPPPIFFTNLYQETDGKVIWPGGVDNMKIFEYIYGRCTNPMETSNTTPSGIGKVPKSLELSALVNLPPLLQVDIRFWLTELMKFRTFFNIQMECCLPPQLDKVLTDLAGNI</sequence>
<accession>E3LZK8</accession>
<evidence type="ECO:0000256" key="6">
    <source>
        <dbReference type="ARBA" id="ARBA00022793"/>
    </source>
</evidence>
<dbReference type="SUPFAM" id="SSF68923">
    <property type="entry name" value="PEP carboxykinase N-terminal domain"/>
    <property type="match status" value="1"/>
</dbReference>
<dbReference type="OrthoDB" id="5777351at2759"/>
<evidence type="ECO:0000256" key="2">
    <source>
        <dbReference type="ARBA" id="ARBA00005796"/>
    </source>
</evidence>
<keyword evidence="9" id="KW-0456">Lyase</keyword>
<dbReference type="Pfam" id="PF00821">
    <property type="entry name" value="PEPCK_GTP"/>
    <property type="match status" value="1"/>
</dbReference>
<dbReference type="EC" id="4.1.1.32" evidence="3"/>
<dbReference type="GO" id="GO:0042594">
    <property type="term" value="P:response to starvation"/>
    <property type="evidence" value="ECO:0007669"/>
    <property type="project" value="TreeGrafter"/>
</dbReference>
<keyword evidence="7" id="KW-0342">GTP-binding</keyword>
<dbReference type="FunCoup" id="E3LZK8">
    <property type="interactions" value="86"/>
</dbReference>
<dbReference type="GO" id="GO:0046327">
    <property type="term" value="P:glycerol biosynthetic process from pyruvate"/>
    <property type="evidence" value="ECO:0007669"/>
    <property type="project" value="TreeGrafter"/>
</dbReference>
<name>E3LZK8_CAERE</name>
<organism evidence="14">
    <name type="scientific">Caenorhabditis remanei</name>
    <name type="common">Caenorhabditis vulgaris</name>
    <dbReference type="NCBI Taxonomy" id="31234"/>
    <lineage>
        <taxon>Eukaryota</taxon>
        <taxon>Metazoa</taxon>
        <taxon>Ecdysozoa</taxon>
        <taxon>Nematoda</taxon>
        <taxon>Chromadorea</taxon>
        <taxon>Rhabditida</taxon>
        <taxon>Rhabditina</taxon>
        <taxon>Rhabditomorpha</taxon>
        <taxon>Rhabditoidea</taxon>
        <taxon>Rhabditidae</taxon>
        <taxon>Peloderinae</taxon>
        <taxon>Caenorhabditis</taxon>
    </lineage>
</organism>
<dbReference type="GO" id="GO:0005525">
    <property type="term" value="F:GTP binding"/>
    <property type="evidence" value="ECO:0007669"/>
    <property type="project" value="UniProtKB-KW"/>
</dbReference>
<reference evidence="13" key="1">
    <citation type="submission" date="2007-07" db="EMBL/GenBank/DDBJ databases">
        <title>PCAP assembly of the Caenorhabditis remanei genome.</title>
        <authorList>
            <consortium name="The Caenorhabditis remanei Sequencing Consortium"/>
            <person name="Wilson R.K."/>
        </authorList>
    </citation>
    <scope>NUCLEOTIDE SEQUENCE [LARGE SCALE GENOMIC DNA]</scope>
    <source>
        <strain evidence="13">PB4641</strain>
    </source>
</reference>
<dbReference type="GO" id="GO:0033993">
    <property type="term" value="P:response to lipid"/>
    <property type="evidence" value="ECO:0007669"/>
    <property type="project" value="TreeGrafter"/>
</dbReference>
<evidence type="ECO:0000256" key="4">
    <source>
        <dbReference type="ARBA" id="ARBA00022723"/>
    </source>
</evidence>
<dbReference type="GO" id="GO:0019543">
    <property type="term" value="P:propionate catabolic process"/>
    <property type="evidence" value="ECO:0007669"/>
    <property type="project" value="TreeGrafter"/>
</dbReference>
<protein>
    <recommendedName>
        <fullName evidence="3">phosphoenolpyruvate carboxykinase (GTP)</fullName>
        <ecNumber evidence="3">4.1.1.32</ecNumber>
    </recommendedName>
</protein>
<dbReference type="GO" id="GO:0004613">
    <property type="term" value="F:phosphoenolpyruvate carboxykinase (GTP) activity"/>
    <property type="evidence" value="ECO:0007669"/>
    <property type="project" value="UniProtKB-EC"/>
</dbReference>
<keyword evidence="4" id="KW-0479">Metal-binding</keyword>
<evidence type="ECO:0000256" key="5">
    <source>
        <dbReference type="ARBA" id="ARBA00022741"/>
    </source>
</evidence>
<dbReference type="GO" id="GO:0030145">
    <property type="term" value="F:manganese ion binding"/>
    <property type="evidence" value="ECO:0007669"/>
    <property type="project" value="TreeGrafter"/>
</dbReference>
<dbReference type="HOGENOM" id="CLU_460961_0_0_1"/>
<dbReference type="Proteomes" id="UP000008281">
    <property type="component" value="Unassembled WGS sequence"/>
</dbReference>
<dbReference type="STRING" id="31234.E3LZK8"/>
<evidence type="ECO:0000256" key="8">
    <source>
        <dbReference type="ARBA" id="ARBA00023211"/>
    </source>
</evidence>
<evidence type="ECO:0000259" key="12">
    <source>
        <dbReference type="Pfam" id="PF17297"/>
    </source>
</evidence>
<dbReference type="OMA" id="IGMPRPI"/>
<dbReference type="InterPro" id="IPR008210">
    <property type="entry name" value="PEP_carboxykinase_N"/>
</dbReference>
<keyword evidence="8" id="KW-0464">Manganese</keyword>
<evidence type="ECO:0000256" key="7">
    <source>
        <dbReference type="ARBA" id="ARBA00023134"/>
    </source>
</evidence>
<dbReference type="InterPro" id="IPR035077">
    <property type="entry name" value="PEP_carboxykinase_GTP_C"/>
</dbReference>
<evidence type="ECO:0000313" key="13">
    <source>
        <dbReference type="EMBL" id="EFO87790.1"/>
    </source>
</evidence>
<dbReference type="Gene3D" id="3.90.228.20">
    <property type="match status" value="2"/>
</dbReference>
<comment type="cofactor">
    <cofactor evidence="1">
        <name>Mn(2+)</name>
        <dbReference type="ChEBI" id="CHEBI:29035"/>
    </cofactor>
</comment>
<keyword evidence="5" id="KW-0547">Nucleotide-binding</keyword>
<dbReference type="InParanoid" id="E3LZK8"/>